<reference evidence="6 7" key="1">
    <citation type="submission" date="2019-12" db="EMBL/GenBank/DDBJ databases">
        <title>Nesterenkonia muleiensis sp. nov., a novel actinobacterium isolated from sap of Populus euphratica.</title>
        <authorList>
            <person name="Wang R."/>
        </authorList>
    </citation>
    <scope>NUCLEOTIDE SEQUENCE [LARGE SCALE GENOMIC DNA]</scope>
    <source>
        <strain evidence="6 7">F10</strain>
    </source>
</reference>
<feature type="transmembrane region" description="Helical" evidence="5">
    <location>
        <begin position="272"/>
        <end position="291"/>
    </location>
</feature>
<dbReference type="PANTHER" id="PTHR10361">
    <property type="entry name" value="SODIUM-BILE ACID COTRANSPORTER"/>
    <property type="match status" value="1"/>
</dbReference>
<keyword evidence="3 5" id="KW-1133">Transmembrane helix</keyword>
<dbReference type="InterPro" id="IPR004710">
    <property type="entry name" value="Bilac:Na_transpt"/>
</dbReference>
<feature type="transmembrane region" description="Helical" evidence="5">
    <location>
        <begin position="113"/>
        <end position="135"/>
    </location>
</feature>
<dbReference type="RefSeq" id="WP_157322714.1">
    <property type="nucleotide sequence ID" value="NZ_BMFX01000002.1"/>
</dbReference>
<feature type="transmembrane region" description="Helical" evidence="5">
    <location>
        <begin position="57"/>
        <end position="78"/>
    </location>
</feature>
<dbReference type="Proteomes" id="UP000460157">
    <property type="component" value="Unassembled WGS sequence"/>
</dbReference>
<protein>
    <submittedName>
        <fullName evidence="6">Bile acid:sodium symporter family protein</fullName>
    </submittedName>
</protein>
<dbReference type="PANTHER" id="PTHR10361:SF28">
    <property type="entry name" value="P3 PROTEIN-RELATED"/>
    <property type="match status" value="1"/>
</dbReference>
<keyword evidence="4 5" id="KW-0472">Membrane</keyword>
<evidence type="ECO:0000256" key="4">
    <source>
        <dbReference type="ARBA" id="ARBA00023136"/>
    </source>
</evidence>
<evidence type="ECO:0000256" key="3">
    <source>
        <dbReference type="ARBA" id="ARBA00022989"/>
    </source>
</evidence>
<dbReference type="OrthoDB" id="9806785at2"/>
<name>A0A7K1UHZ4_9MICC</name>
<evidence type="ECO:0000256" key="2">
    <source>
        <dbReference type="ARBA" id="ARBA00022692"/>
    </source>
</evidence>
<evidence type="ECO:0000256" key="5">
    <source>
        <dbReference type="SAM" id="Phobius"/>
    </source>
</evidence>
<evidence type="ECO:0000256" key="1">
    <source>
        <dbReference type="ARBA" id="ARBA00004141"/>
    </source>
</evidence>
<keyword evidence="2 5" id="KW-0812">Transmembrane</keyword>
<keyword evidence="7" id="KW-1185">Reference proteome</keyword>
<dbReference type="AlphaFoldDB" id="A0A7K1UHZ4"/>
<comment type="subcellular location">
    <subcellularLocation>
        <location evidence="1">Membrane</location>
        <topology evidence="1">Multi-pass membrane protein</topology>
    </subcellularLocation>
</comment>
<dbReference type="Gene3D" id="1.20.1530.20">
    <property type="match status" value="1"/>
</dbReference>
<proteinExistence type="predicted"/>
<evidence type="ECO:0000313" key="6">
    <source>
        <dbReference type="EMBL" id="MVT26088.1"/>
    </source>
</evidence>
<feature type="transmembrane region" description="Helical" evidence="5">
    <location>
        <begin position="206"/>
        <end position="226"/>
    </location>
</feature>
<gene>
    <name evidence="6" type="ORF">GNZ21_06910</name>
</gene>
<dbReference type="InterPro" id="IPR002657">
    <property type="entry name" value="BilAc:Na_symport/Acr3"/>
</dbReference>
<organism evidence="6 7">
    <name type="scientific">Nesterenkonia alkaliphila</name>
    <dbReference type="NCBI Taxonomy" id="1463631"/>
    <lineage>
        <taxon>Bacteria</taxon>
        <taxon>Bacillati</taxon>
        <taxon>Actinomycetota</taxon>
        <taxon>Actinomycetes</taxon>
        <taxon>Micrococcales</taxon>
        <taxon>Micrococcaceae</taxon>
        <taxon>Nesterenkonia</taxon>
    </lineage>
</organism>
<comment type="caution">
    <text evidence="6">The sequence shown here is derived from an EMBL/GenBank/DDBJ whole genome shotgun (WGS) entry which is preliminary data.</text>
</comment>
<dbReference type="EMBL" id="WRPM01000048">
    <property type="protein sequence ID" value="MVT26088.1"/>
    <property type="molecule type" value="Genomic_DNA"/>
</dbReference>
<feature type="transmembrane region" description="Helical" evidence="5">
    <location>
        <begin position="85"/>
        <end position="107"/>
    </location>
</feature>
<feature type="transmembrane region" description="Helical" evidence="5">
    <location>
        <begin position="177"/>
        <end position="199"/>
    </location>
</feature>
<dbReference type="Pfam" id="PF01758">
    <property type="entry name" value="SBF"/>
    <property type="match status" value="1"/>
</dbReference>
<feature type="transmembrane region" description="Helical" evidence="5">
    <location>
        <begin position="297"/>
        <end position="318"/>
    </location>
</feature>
<dbReference type="GO" id="GO:0016020">
    <property type="term" value="C:membrane"/>
    <property type="evidence" value="ECO:0007669"/>
    <property type="project" value="UniProtKB-SubCell"/>
</dbReference>
<feature type="transmembrane region" description="Helical" evidence="5">
    <location>
        <begin position="24"/>
        <end position="45"/>
    </location>
</feature>
<evidence type="ECO:0000313" key="7">
    <source>
        <dbReference type="Proteomes" id="UP000460157"/>
    </source>
</evidence>
<dbReference type="InterPro" id="IPR038770">
    <property type="entry name" value="Na+/solute_symporter_sf"/>
</dbReference>
<accession>A0A7K1UHZ4</accession>
<feature type="transmembrane region" description="Helical" evidence="5">
    <location>
        <begin position="142"/>
        <end position="165"/>
    </location>
</feature>
<sequence length="337" mass="35437">MSAKTAPTQDATDLQTPQESRNHFRAVIIFPIVTLVAAVIGYVWAGPVSEGAFMTNWLLGVIMFGMGLTVRPADFVLVVKKPVPVLLTVVAQYAIMPLAALSVVWVLGLPTEIAVGVILLGCVPGGTTSNVVTYLARGDVALSVTLTSVSTMLAPLVTPLLTLWLAGQYMPLDAMGMAQSILQIVLLPVLGGLVIRLLLPRLVEKLLPLLPWVSITAIAIVVAFVVSGSADRIVEAGLIVLAAVILHNILGMALGYGAAAATRQSPVRRRTVAIEVGMQNSALAAGLAAQYMNPLAALPGAVFSVWMMVSAAIFATWCRAQDRIRAAKDAKKVGVDD</sequence>
<feature type="transmembrane region" description="Helical" evidence="5">
    <location>
        <begin position="238"/>
        <end position="260"/>
    </location>
</feature>